<feature type="active site" description="Proton acceptor; for dehydratase activity" evidence="6">
    <location>
        <position position="981"/>
    </location>
</feature>
<dbReference type="InterPro" id="IPR016039">
    <property type="entry name" value="Thiolase-like"/>
</dbReference>
<evidence type="ECO:0000259" key="8">
    <source>
        <dbReference type="PROSITE" id="PS52004"/>
    </source>
</evidence>
<dbReference type="SUPFAM" id="SSF53901">
    <property type="entry name" value="Thiolase-like"/>
    <property type="match status" value="1"/>
</dbReference>
<dbReference type="Pfam" id="PF00109">
    <property type="entry name" value="ketoacyl-synt"/>
    <property type="match status" value="1"/>
</dbReference>
<dbReference type="Gene3D" id="3.40.50.720">
    <property type="entry name" value="NAD(P)-binding Rossmann-like Domain"/>
    <property type="match status" value="3"/>
</dbReference>
<dbReference type="InterPro" id="IPR010080">
    <property type="entry name" value="Thioester_reductase-like_dom"/>
</dbReference>
<dbReference type="CDD" id="cd08954">
    <property type="entry name" value="KR_1_FAS_SDR_x"/>
    <property type="match status" value="1"/>
</dbReference>
<protein>
    <submittedName>
        <fullName evidence="10">Uncharacterized protein</fullName>
    </submittedName>
</protein>
<dbReference type="Gene3D" id="1.10.1200.10">
    <property type="entry name" value="ACP-like"/>
    <property type="match status" value="1"/>
</dbReference>
<dbReference type="Pfam" id="PF00698">
    <property type="entry name" value="Acyl_transf_1"/>
    <property type="match status" value="1"/>
</dbReference>
<evidence type="ECO:0000259" key="9">
    <source>
        <dbReference type="PROSITE" id="PS52019"/>
    </source>
</evidence>
<comment type="function">
    <text evidence="5">Probable polyketide synthase.</text>
</comment>
<proteinExistence type="predicted"/>
<dbReference type="InterPro" id="IPR001227">
    <property type="entry name" value="Ac_transferase_dom_sf"/>
</dbReference>
<dbReference type="InterPro" id="IPR036291">
    <property type="entry name" value="NAD(P)-bd_dom_sf"/>
</dbReference>
<evidence type="ECO:0000256" key="3">
    <source>
        <dbReference type="ARBA" id="ARBA00022553"/>
    </source>
</evidence>
<evidence type="ECO:0000256" key="1">
    <source>
        <dbReference type="ARBA" id="ARBA00001957"/>
    </source>
</evidence>
<dbReference type="InterPro" id="IPR014031">
    <property type="entry name" value="Ketoacyl_synth_C"/>
</dbReference>
<dbReference type="InterPro" id="IPR013154">
    <property type="entry name" value="ADH-like_N"/>
</dbReference>
<evidence type="ECO:0000259" key="7">
    <source>
        <dbReference type="PROSITE" id="PS50075"/>
    </source>
</evidence>
<gene>
    <name evidence="10" type="ORF">RB653_009810</name>
</gene>
<dbReference type="Pfam" id="PF02801">
    <property type="entry name" value="Ketoacyl-synt_C"/>
    <property type="match status" value="1"/>
</dbReference>
<dbReference type="InterPro" id="IPR014043">
    <property type="entry name" value="Acyl_transferase_dom"/>
</dbReference>
<dbReference type="PANTHER" id="PTHR45681:SF4">
    <property type="entry name" value="BETA-KETOACYL SYNTHASE FAMILY PROTEIN-RELATED"/>
    <property type="match status" value="1"/>
</dbReference>
<dbReference type="Pfam" id="PF08659">
    <property type="entry name" value="KR"/>
    <property type="match status" value="1"/>
</dbReference>
<dbReference type="SUPFAM" id="SSF47336">
    <property type="entry name" value="ACP-like"/>
    <property type="match status" value="1"/>
</dbReference>
<keyword evidence="11" id="KW-1185">Reference proteome</keyword>
<dbReference type="InterPro" id="IPR013120">
    <property type="entry name" value="FAR_NAD-bd"/>
</dbReference>
<dbReference type="CDD" id="cd05195">
    <property type="entry name" value="enoyl_red"/>
    <property type="match status" value="1"/>
</dbReference>
<dbReference type="InterPro" id="IPR013968">
    <property type="entry name" value="PKS_KR"/>
</dbReference>
<dbReference type="InterPro" id="IPR049900">
    <property type="entry name" value="PKS_mFAS_DH"/>
</dbReference>
<evidence type="ECO:0000256" key="4">
    <source>
        <dbReference type="ARBA" id="ARBA00022679"/>
    </source>
</evidence>
<keyword evidence="3" id="KW-0597">Phosphoprotein</keyword>
<name>A0AAN7TRX6_9MYCE</name>
<dbReference type="InterPro" id="IPR009081">
    <property type="entry name" value="PP-bd_ACP"/>
</dbReference>
<dbReference type="InterPro" id="IPR011032">
    <property type="entry name" value="GroES-like_sf"/>
</dbReference>
<feature type="active site" description="Proton donor; for dehydratase activity" evidence="6">
    <location>
        <position position="1147"/>
    </location>
</feature>
<dbReference type="InterPro" id="IPR042104">
    <property type="entry name" value="PKS_dehydratase_sf"/>
</dbReference>
<dbReference type="Proteomes" id="UP001344447">
    <property type="component" value="Unassembled WGS sequence"/>
</dbReference>
<dbReference type="Pfam" id="PF08242">
    <property type="entry name" value="Methyltransf_12"/>
    <property type="match status" value="1"/>
</dbReference>
<dbReference type="Gene3D" id="3.90.180.10">
    <property type="entry name" value="Medium-chain alcohol dehydrogenases, catalytic domain"/>
    <property type="match status" value="1"/>
</dbReference>
<dbReference type="Gene3D" id="3.40.47.10">
    <property type="match status" value="1"/>
</dbReference>
<dbReference type="InterPro" id="IPR050444">
    <property type="entry name" value="Polyketide_Synthase"/>
</dbReference>
<feature type="domain" description="PKS/mFAS DH" evidence="9">
    <location>
        <begin position="948"/>
        <end position="1234"/>
    </location>
</feature>
<feature type="region of interest" description="N-terminal hotdog fold" evidence="6">
    <location>
        <begin position="948"/>
        <end position="1069"/>
    </location>
</feature>
<dbReference type="InterPro" id="IPR032821">
    <property type="entry name" value="PKS_assoc"/>
</dbReference>
<evidence type="ECO:0000256" key="5">
    <source>
        <dbReference type="ARBA" id="ARBA00037046"/>
    </source>
</evidence>
<comment type="cofactor">
    <cofactor evidence="1">
        <name>pantetheine 4'-phosphate</name>
        <dbReference type="ChEBI" id="CHEBI:47942"/>
    </cofactor>
</comment>
<feature type="region of interest" description="C-terminal hotdog fold" evidence="6">
    <location>
        <begin position="1086"/>
        <end position="1234"/>
    </location>
</feature>
<dbReference type="InterPro" id="IPR020841">
    <property type="entry name" value="PKS_Beta-ketoAc_synthase_dom"/>
</dbReference>
<dbReference type="InterPro" id="IPR016036">
    <property type="entry name" value="Malonyl_transacylase_ACP-bd"/>
</dbReference>
<keyword evidence="4" id="KW-0808">Transferase</keyword>
<dbReference type="GO" id="GO:0016746">
    <property type="term" value="F:acyltransferase activity"/>
    <property type="evidence" value="ECO:0007669"/>
    <property type="project" value="InterPro"/>
</dbReference>
<evidence type="ECO:0000256" key="2">
    <source>
        <dbReference type="ARBA" id="ARBA00022450"/>
    </source>
</evidence>
<dbReference type="SMART" id="SM00825">
    <property type="entry name" value="PKS_KS"/>
    <property type="match status" value="1"/>
</dbReference>
<dbReference type="Gene3D" id="3.40.366.10">
    <property type="entry name" value="Malonyl-Coenzyme A Acyl Carrier Protein, domain 2"/>
    <property type="match status" value="1"/>
</dbReference>
<dbReference type="InterPro" id="IPR013217">
    <property type="entry name" value="Methyltransf_12"/>
</dbReference>
<dbReference type="PROSITE" id="PS50075">
    <property type="entry name" value="CARRIER"/>
    <property type="match status" value="1"/>
</dbReference>
<dbReference type="CDD" id="cd00833">
    <property type="entry name" value="PKS"/>
    <property type="match status" value="1"/>
</dbReference>
<accession>A0AAN7TRX6</accession>
<keyword evidence="2" id="KW-0596">Phosphopantetheine</keyword>
<dbReference type="PROSITE" id="PS52004">
    <property type="entry name" value="KS3_2"/>
    <property type="match status" value="1"/>
</dbReference>
<dbReference type="InterPro" id="IPR020843">
    <property type="entry name" value="ER"/>
</dbReference>
<comment type="caution">
    <text evidence="10">The sequence shown here is derived from an EMBL/GenBank/DDBJ whole genome shotgun (WGS) entry which is preliminary data.</text>
</comment>
<reference evidence="10 11" key="1">
    <citation type="submission" date="2023-11" db="EMBL/GenBank/DDBJ databases">
        <title>Dfirmibasis_genome.</title>
        <authorList>
            <person name="Edelbroek B."/>
            <person name="Kjellin J."/>
            <person name="Jerlstrom-Hultqvist J."/>
            <person name="Soderbom F."/>
        </authorList>
    </citation>
    <scope>NUCLEOTIDE SEQUENCE [LARGE SCALE GENOMIC DNA]</scope>
    <source>
        <strain evidence="10 11">TNS-C-14</strain>
    </source>
</reference>
<dbReference type="SUPFAM" id="SSF50129">
    <property type="entry name" value="GroES-like"/>
    <property type="match status" value="1"/>
</dbReference>
<dbReference type="InterPro" id="IPR016035">
    <property type="entry name" value="Acyl_Trfase/lysoPLipase"/>
</dbReference>
<dbReference type="SUPFAM" id="SSF55048">
    <property type="entry name" value="Probable ACP-binding domain of malonyl-CoA ACP transacylase"/>
    <property type="match status" value="1"/>
</dbReference>
<dbReference type="SUPFAM" id="SSF53335">
    <property type="entry name" value="S-adenosyl-L-methionine-dependent methyltransferases"/>
    <property type="match status" value="1"/>
</dbReference>
<organism evidence="10 11">
    <name type="scientific">Dictyostelium firmibasis</name>
    <dbReference type="NCBI Taxonomy" id="79012"/>
    <lineage>
        <taxon>Eukaryota</taxon>
        <taxon>Amoebozoa</taxon>
        <taxon>Evosea</taxon>
        <taxon>Eumycetozoa</taxon>
        <taxon>Dictyostelia</taxon>
        <taxon>Dictyosteliales</taxon>
        <taxon>Dictyosteliaceae</taxon>
        <taxon>Dictyostelium</taxon>
    </lineage>
</organism>
<dbReference type="InterPro" id="IPR029063">
    <property type="entry name" value="SAM-dependent_MTases_sf"/>
</dbReference>
<dbReference type="SMART" id="SM00829">
    <property type="entry name" value="PKS_ER"/>
    <property type="match status" value="1"/>
</dbReference>
<dbReference type="Pfam" id="PF13602">
    <property type="entry name" value="ADH_zinc_N_2"/>
    <property type="match status" value="1"/>
</dbReference>
<dbReference type="InterPro" id="IPR057326">
    <property type="entry name" value="KR_dom"/>
</dbReference>
<evidence type="ECO:0000313" key="11">
    <source>
        <dbReference type="Proteomes" id="UP001344447"/>
    </source>
</evidence>
<dbReference type="Gene3D" id="3.10.129.110">
    <property type="entry name" value="Polyketide synthase dehydratase"/>
    <property type="match status" value="1"/>
</dbReference>
<dbReference type="SUPFAM" id="SSF52151">
    <property type="entry name" value="FabD/lysophospholipase-like"/>
    <property type="match status" value="1"/>
</dbReference>
<dbReference type="Gene3D" id="3.40.50.150">
    <property type="entry name" value="Vaccinia Virus protein VP39"/>
    <property type="match status" value="1"/>
</dbReference>
<feature type="domain" description="Carrier" evidence="7">
    <location>
        <begin position="2461"/>
        <end position="2538"/>
    </location>
</feature>
<evidence type="ECO:0000256" key="6">
    <source>
        <dbReference type="PROSITE-ProRule" id="PRU01363"/>
    </source>
</evidence>
<evidence type="ECO:0000313" key="10">
    <source>
        <dbReference type="EMBL" id="KAK5574557.1"/>
    </source>
</evidence>
<dbReference type="PROSITE" id="PS52019">
    <property type="entry name" value="PKS_MFAS_DH"/>
    <property type="match status" value="1"/>
</dbReference>
<dbReference type="EMBL" id="JAVFKY010000006">
    <property type="protein sequence ID" value="KAK5574557.1"/>
    <property type="molecule type" value="Genomic_DNA"/>
</dbReference>
<sequence>MIETNIIKHKNVAIIGIGFRIPSGNNIESIKSPEKLYEGLKNGMDGVIKTSERWSDNFNNVGEIICPNAGLLPFEELKSFDPLFFGISPSDAPTIDPQQRLLLKCTWEALEDASIDPISIRGSNTSVFIGSSTTDYLHSNKNLESTSKNILNVSMSCIANRISYCFDFNGPSITLDTFCSSSLNAVSLGYQNIINGTSNVSIVGGVNLIFDNEYTKGFSHLNMLSKKQGKCKSFDESADGFVRSESVGVVVLKNLEDAIRDGNRIYCVISGASSNNDSSGNDDKLNFLSPSKQSQFNNIKLALKSTNGAVELKDIKYVETHGTGTPTGDPIETEAISMAFKERNKSTPILIGSIKSNIGHCEAASGIVSLIKCCLIYKNQQLLPNIHFKNPNPSIKFNEWNLKVVTEPIPFSTIKKKKNHDKVSIMINNFGVSGSNCCLILSEYKQNYKPINNNNESGTEKNHNHDKKILIPFSANSIKSLSDYQELFSNKLINDNHINSDNNFIQSIQSQINSKSTSLYQRSIICASNFNQFIEIIENNKQIKTSNSKISNMLSKRKNQNIVFIFPGQGSQYKEMGLKLYNHEITFKKTIDLIDEKLSQYYGYSILNKLKSINDVMDTTSIHHPMIAQPFMCMFSIALFELYKEWGVSPSFIIGHSLGEIPTAYCSGMIDLDTLCYIVYHRSIAQIETHRNGRMLSINISEDEYNSQFSKNYSQIEIACYNSPSSIVVAGNESLLNELSKELKEKGVFSVMLGSLSAFHTSSQSITQEYLLDLSFEQKQPDIPTFSTVTTNLFDDQTIFNQEYIYENIINPVKFSQTIDNLYTHIESNQLGQNIIFIEISPHPTLSYYLKQMIPPKMATNESISIYSTLHKKKDDIEEFQQIISNLYCQNGLNINFKCQLPILNQMLLLKGKKQQNNIELPRYQWDDQSYYTEDYLHENHMKIGPPIDHLGISNSDNSPFKSFKTLIDVKNSPFQYLKGHMVKGKYFFPGCGYIDNIIKLYSNQDFIISFIEFKLPLILIGGVNQQLQTNVYQTGKTEYRAQFHFKDRQSNGWVQTSNANFQVFNHGNDIPKKYNIQEIIDTKCNLAKVTKKELYQHIKSKTGLNYNGVFQGVSECYFGDNCSLSIVSLETQSDWPLSFLNLPILDSCLHGMIGLINDQCQLVFDKVYGFKYYSSNIPTTNDGTHKNLYVFSKLNSKFGDSYFASITAMLSDGTVIYDIDKTVCTSLTPVIDTSIIEYPNDELYFEYLQPKDSQISKPSNFKSTYQDHLNSYVTLNIPNDLNLIISTLFYSNIIKRCEILNFEIINSLSIDELVTKYCKPLKHERLFRFVFDTIKQSGILNPLPSLNQYDQSYFEFFDVLLKTTRVIPKLLFPTTTSIENENENEDTPQSLFENGTMDRVYSCTYIKKKNQLIAQIIKKTIKELIDKNVVLRIIEFGGGVCSLTIEVIHEIVSILKDNPNHQIEIEYTWSDVSPAFIPEAKKRIKKIINESGIKNTSLDIIYSSLSIEENFVEKKLLKPSFYDFIIMSNVLHVAKDLRMAVENLIQILTPNGHLVIVEPPYKSTLNDTIVGSFEQWWTFTDIDLRKDRCNLSQENWFKLLKDFNFAEIEMTPEDLFVGSVIQAQKQTIYDESLNQQSLQQYYDNIIFFGSNNNFINNLNSTLYNTIQINNIKEFDVLINDSKVTDNSIIYFIKTIDQLSLNNFKEITFEYIEINKKLLKTKSKCKNVLITCESRNNNYLASSVLGAARYFDEYQQLQLHTIEFDKQSIQGIKNLPNFIESLMKNSVIHKEIIVNNFKPYYNIEKKNIKLRGSFKSESFESADNMICSLSPNLDYQLKSKPIKLEDDQVEVKISATGINYKDYLIYSGLSTDLQNGATDNIPKFGLEFSGIITRVGNNVKGYNIGDEVFGSTNNSASSHTVVDYNKIHLKPRNISHVEAASIPVVYISSFYSLFYVGDFNIEQNESILIHSASGGIGLSALEILKWKGHKSFVFVTVGSDEKKQYLIDKYGDFITGIYSTRDKSYVNNIQKKLIELGSTKNGVDLIINTLSSDYMDANFKLLTTKGRIVDLSITHLNQSEYLKNTNFKFNKGYHNFELTTVNRYTMNNCLSMISDAIENHQLKLIPISSFSNSNIKDAIEYMNERKHIGKIVVNHDQDILSKLMKNRLHQNDYTILKENYQIKSDYLGKNILVTGQSGIILEILKWIVKYSTGTENIIIMSKSSMKWELEFLINKSKLIDRKNIKFHFKSIDISKYDSVGNAISEILNENKEISNIDSIFHFAFTQTACKVDDISMEHLDISHGAKSMGAINLHNLSIEHNWKLMNFVTSSSIASIVGSTDQCSYVCANSILDSFSRYRHSLGLASTCINLGSIQSTGFVSKNESISALLDGVGFIPTPINKVLGLLDLQIQNPNKFTNSMVSSFDLKKFRNNEQTSLISKFDYYLNLQNNSSSKKKYALAHESNIEKLFIKKVSELFSIEESKINQDIRLIDYGADSLVIVQLKNWIDKEIGLNFITIQQLQNNPINTSIQIIISSLNKRSSQNEIKSESIKVESPHSNHSVEFWKNEMKVDDSIFNNIIKTSNDNIDINSNNDEKVIFLTGSTGYLGAYLLFNFIQLEKCKSIYCLLRNKSNSINPLNEIINNLKNHNLHEKLNQTQLSKITPVIGDLSKNEFGLSKDDYKKISTNVNLIINSGADINLKSSYQDCKIVNINGVIEIIKLSLSSAKVNKIPIVNFSSFSVFYNQDVGDNFNESILPSIENIENLPTGYMKSKVVAEYILKEASSKYNISSILIRPPGIFLNPDTGIGHSSDFTLLTIQCCYELGYFPNKVGNENLLLSPVTWVANNSTNLIMNDKCWTNSKMNIYNVHDEPLQSISMVQPLEKYFNCKSVPLDEWIKLVNNSNLQSCIKLKSFHSLDILKFENNQHSINKNQKLSSSTKSLLKSMGSLENHLKITDQMIKNHINHIYKLNK</sequence>
<dbReference type="InterPro" id="IPR036736">
    <property type="entry name" value="ACP-like_sf"/>
</dbReference>
<dbReference type="SMART" id="SM00827">
    <property type="entry name" value="PKS_AT"/>
    <property type="match status" value="1"/>
</dbReference>
<dbReference type="InterPro" id="IPR014030">
    <property type="entry name" value="Ketoacyl_synth_N"/>
</dbReference>
<dbReference type="SUPFAM" id="SSF51735">
    <property type="entry name" value="NAD(P)-binding Rossmann-fold domains"/>
    <property type="match status" value="3"/>
</dbReference>
<dbReference type="Pfam" id="PF07993">
    <property type="entry name" value="NAD_binding_4"/>
    <property type="match status" value="1"/>
</dbReference>
<dbReference type="PANTHER" id="PTHR45681">
    <property type="entry name" value="POLYKETIDE SYNTHASE 44-RELATED"/>
    <property type="match status" value="1"/>
</dbReference>
<feature type="domain" description="Ketosynthase family 3 (KS3)" evidence="8">
    <location>
        <begin position="9"/>
        <end position="443"/>
    </location>
</feature>
<dbReference type="Pfam" id="PF23297">
    <property type="entry name" value="ACP_SdgA_C"/>
    <property type="match status" value="1"/>
</dbReference>
<dbReference type="Pfam" id="PF16197">
    <property type="entry name" value="KAsynt_C_assoc"/>
    <property type="match status" value="1"/>
</dbReference>
<dbReference type="SMART" id="SM00822">
    <property type="entry name" value="PKS_KR"/>
    <property type="match status" value="1"/>
</dbReference>
<dbReference type="GO" id="GO:0016491">
    <property type="term" value="F:oxidoreductase activity"/>
    <property type="evidence" value="ECO:0007669"/>
    <property type="project" value="InterPro"/>
</dbReference>
<dbReference type="Pfam" id="PF08240">
    <property type="entry name" value="ADH_N"/>
    <property type="match status" value="1"/>
</dbReference>
<dbReference type="CDD" id="cd05235">
    <property type="entry name" value="SDR_e1"/>
    <property type="match status" value="1"/>
</dbReference>